<protein>
    <submittedName>
        <fullName evidence="2">Uncharacterized protein</fullName>
    </submittedName>
</protein>
<name>A0A8J3QEM3_9ACTN</name>
<feature type="chain" id="PRO_5035307335" evidence="1">
    <location>
        <begin position="29"/>
        <end position="103"/>
    </location>
</feature>
<comment type="caution">
    <text evidence="2">The sequence shown here is derived from an EMBL/GenBank/DDBJ whole genome shotgun (WGS) entry which is preliminary data.</text>
</comment>
<accession>A0A8J3QEM3</accession>
<keyword evidence="1" id="KW-0732">Signal</keyword>
<dbReference type="Proteomes" id="UP000612899">
    <property type="component" value="Unassembled WGS sequence"/>
</dbReference>
<gene>
    <name evidence="2" type="ORF">Rhe02_62620</name>
</gene>
<organism evidence="2 3">
    <name type="scientific">Rhizocola hellebori</name>
    <dbReference type="NCBI Taxonomy" id="1392758"/>
    <lineage>
        <taxon>Bacteria</taxon>
        <taxon>Bacillati</taxon>
        <taxon>Actinomycetota</taxon>
        <taxon>Actinomycetes</taxon>
        <taxon>Micromonosporales</taxon>
        <taxon>Micromonosporaceae</taxon>
        <taxon>Rhizocola</taxon>
    </lineage>
</organism>
<proteinExistence type="predicted"/>
<keyword evidence="3" id="KW-1185">Reference proteome</keyword>
<dbReference type="RefSeq" id="WP_203911957.1">
    <property type="nucleotide sequence ID" value="NZ_BONY01000046.1"/>
</dbReference>
<dbReference type="EMBL" id="BONY01000046">
    <property type="protein sequence ID" value="GIH08195.1"/>
    <property type="molecule type" value="Genomic_DNA"/>
</dbReference>
<reference evidence="2" key="1">
    <citation type="submission" date="2021-01" db="EMBL/GenBank/DDBJ databases">
        <title>Whole genome shotgun sequence of Rhizocola hellebori NBRC 109834.</title>
        <authorList>
            <person name="Komaki H."/>
            <person name="Tamura T."/>
        </authorList>
    </citation>
    <scope>NUCLEOTIDE SEQUENCE</scope>
    <source>
        <strain evidence="2">NBRC 109834</strain>
    </source>
</reference>
<evidence type="ECO:0000313" key="2">
    <source>
        <dbReference type="EMBL" id="GIH08195.1"/>
    </source>
</evidence>
<dbReference type="AlphaFoldDB" id="A0A8J3QEM3"/>
<feature type="signal peptide" evidence="1">
    <location>
        <begin position="1"/>
        <end position="28"/>
    </location>
</feature>
<evidence type="ECO:0000313" key="3">
    <source>
        <dbReference type="Proteomes" id="UP000612899"/>
    </source>
</evidence>
<evidence type="ECO:0000256" key="1">
    <source>
        <dbReference type="SAM" id="SignalP"/>
    </source>
</evidence>
<sequence>MKRSFVLSGLLAVATSAVVLTSAQGASAANCVPAKSKSGITGYAWCSSGSNYIKVRLKCLDQRTDLITTHDGPRIWSAGSSQQSVKSCPSSNYVIDSYSAIVG</sequence>